<dbReference type="EMBL" id="RXGA01000003">
    <property type="protein sequence ID" value="RWX73044.1"/>
    <property type="molecule type" value="Genomic_DNA"/>
</dbReference>
<dbReference type="FunFam" id="3.40.910.10:FF:000010">
    <property type="entry name" value="Deoxyhypusine synthase"/>
    <property type="match status" value="1"/>
</dbReference>
<evidence type="ECO:0000256" key="5">
    <source>
        <dbReference type="ARBA" id="ARBA00009892"/>
    </source>
</evidence>
<protein>
    <recommendedName>
        <fullName evidence="10 11">Probable deoxyhypusine synthase</fullName>
        <shortName evidence="11">DHS</shortName>
        <ecNumber evidence="6 11">2.5.1.46</ecNumber>
    </recommendedName>
</protein>
<name>A0A3S3SRA2_METS7</name>
<dbReference type="UniPathway" id="UPA00354"/>
<comment type="catalytic activity">
    <reaction evidence="1 11">
        <text>[eIF5A protein]-L-lysine + spermidine = [eIF5A protein]-deoxyhypusine + propane-1,3-diamine</text>
        <dbReference type="Rhea" id="RHEA:33299"/>
        <dbReference type="Rhea" id="RHEA-COMP:10143"/>
        <dbReference type="Rhea" id="RHEA-COMP:10144"/>
        <dbReference type="ChEBI" id="CHEBI:29969"/>
        <dbReference type="ChEBI" id="CHEBI:57484"/>
        <dbReference type="ChEBI" id="CHEBI:57834"/>
        <dbReference type="ChEBI" id="CHEBI:82657"/>
        <dbReference type="EC" id="2.5.1.46"/>
    </reaction>
</comment>
<dbReference type="Pfam" id="PF01916">
    <property type="entry name" value="DS"/>
    <property type="match status" value="1"/>
</dbReference>
<comment type="cofactor">
    <cofactor evidence="2 11">
        <name>NAD(+)</name>
        <dbReference type="ChEBI" id="CHEBI:57540"/>
    </cofactor>
</comment>
<dbReference type="InterPro" id="IPR036982">
    <property type="entry name" value="Deoxyhypusine_synthase_sf"/>
</dbReference>
<dbReference type="Proteomes" id="UP000288215">
    <property type="component" value="Unassembled WGS sequence"/>
</dbReference>
<evidence type="ECO:0000256" key="9">
    <source>
        <dbReference type="ARBA" id="ARBA00023256"/>
    </source>
</evidence>
<dbReference type="InterPro" id="IPR002773">
    <property type="entry name" value="Deoxyhypusine_synthase"/>
</dbReference>
<dbReference type="GO" id="GO:0034038">
    <property type="term" value="F:deoxyhypusine synthase activity"/>
    <property type="evidence" value="ECO:0007669"/>
    <property type="project" value="UniProtKB-UniRule"/>
</dbReference>
<comment type="pathway">
    <text evidence="4 11">Protein modification; eIF5A hypusination.</text>
</comment>
<dbReference type="InterPro" id="IPR029035">
    <property type="entry name" value="DHS-like_NAD/FAD-binding_dom"/>
</dbReference>
<evidence type="ECO:0000256" key="6">
    <source>
        <dbReference type="ARBA" id="ARBA00012683"/>
    </source>
</evidence>
<comment type="similarity">
    <text evidence="5 11">Belongs to the deoxyhypusine synthase family.</text>
</comment>
<dbReference type="GO" id="GO:0005737">
    <property type="term" value="C:cytoplasm"/>
    <property type="evidence" value="ECO:0007669"/>
    <property type="project" value="TreeGrafter"/>
</dbReference>
<proteinExistence type="inferred from homology"/>
<evidence type="ECO:0000256" key="1">
    <source>
        <dbReference type="ARBA" id="ARBA00000952"/>
    </source>
</evidence>
<dbReference type="PANTHER" id="PTHR11703:SF0">
    <property type="entry name" value="DEOXYHYPUSINE SYNTHASE"/>
    <property type="match status" value="1"/>
</dbReference>
<accession>A0A3S3SRA2</accession>
<comment type="function">
    <text evidence="3 11">Catalyzes the NAD-dependent oxidative cleavage of spermidine and the subsequent transfer of the butylamine moiety of spermidine to the epsilon-amino group of a specific lysine residue of the eIF-5A precursor protein to form the intermediate deoxyhypusine residue.</text>
</comment>
<evidence type="ECO:0000313" key="13">
    <source>
        <dbReference type="Proteomes" id="UP000288215"/>
    </source>
</evidence>
<evidence type="ECO:0000256" key="4">
    <source>
        <dbReference type="ARBA" id="ARBA00005041"/>
    </source>
</evidence>
<dbReference type="HAMAP" id="MF_00153">
    <property type="entry name" value="DHS"/>
    <property type="match status" value="1"/>
</dbReference>
<evidence type="ECO:0000256" key="8">
    <source>
        <dbReference type="ARBA" id="ARBA00023027"/>
    </source>
</evidence>
<evidence type="ECO:0000256" key="3">
    <source>
        <dbReference type="ARBA" id="ARBA00002823"/>
    </source>
</evidence>
<dbReference type="PANTHER" id="PTHR11703">
    <property type="entry name" value="DEOXYHYPUSINE SYNTHASE"/>
    <property type="match status" value="1"/>
</dbReference>
<dbReference type="AlphaFoldDB" id="A0A3S3SRA2"/>
<dbReference type="SUPFAM" id="SSF52467">
    <property type="entry name" value="DHS-like NAD/FAD-binding domain"/>
    <property type="match status" value="1"/>
</dbReference>
<keyword evidence="8 11" id="KW-0520">NAD</keyword>
<dbReference type="Gene3D" id="3.40.910.10">
    <property type="entry name" value="Deoxyhypusine synthase"/>
    <property type="match status" value="1"/>
</dbReference>
<sequence length="321" mass="35585">MVEMSKDERTKAREALLSRRVEDLTVADFATVRDLVEGFGRMGGFMAPRLSEATKIMEEMRSEGCVKFLSFTGNIISTGLRGVISDLIRGGWADVIVTTCGALDHDLARSFGARYSSGEFELDDVMLNELEIHRLGNVLIPLEDYGPLIEKVMRRELPEILRGRTSISPSELASEFGRRIDDSHSFLRAAYERGVPVYVPGVIDGSFGTNLFFYAQTNKFNLDLFSDMSRILNTVFDSKKTGALIIGGGISKHHVIWWNQFKEGLDYCIYLTTAQEYDGSLSGALPKEAISWGKVKPRAKHLAVFGDVTITLPLIAGAISK</sequence>
<organism evidence="12 13">
    <name type="scientific">Methanosuratincola subterraneus</name>
    <dbReference type="NCBI Taxonomy" id="2593994"/>
    <lineage>
        <taxon>Archaea</taxon>
        <taxon>Thermoproteota</taxon>
        <taxon>Methanosuratincolia</taxon>
        <taxon>Candidatus Methanomethylicales</taxon>
        <taxon>Candidatus Methanomethylicaceae</taxon>
        <taxon>Candidatus Methanosuratincola (ex Vanwonterghem et al. 2016)</taxon>
    </lineage>
</organism>
<dbReference type="NCBIfam" id="NF002294">
    <property type="entry name" value="PRK01221.1"/>
    <property type="match status" value="1"/>
</dbReference>
<evidence type="ECO:0000256" key="2">
    <source>
        <dbReference type="ARBA" id="ARBA00001911"/>
    </source>
</evidence>
<evidence type="ECO:0000256" key="11">
    <source>
        <dbReference type="HAMAP-Rule" id="MF_00153"/>
    </source>
</evidence>
<dbReference type="EC" id="2.5.1.46" evidence="6 11"/>
<keyword evidence="7 11" id="KW-0808">Transferase</keyword>
<evidence type="ECO:0000256" key="7">
    <source>
        <dbReference type="ARBA" id="ARBA00022679"/>
    </source>
</evidence>
<evidence type="ECO:0000313" key="12">
    <source>
        <dbReference type="EMBL" id="RWX73044.1"/>
    </source>
</evidence>
<comment type="caution">
    <text evidence="12">The sequence shown here is derived from an EMBL/GenBank/DDBJ whole genome shotgun (WGS) entry which is preliminary data.</text>
</comment>
<keyword evidence="9 11" id="KW-0386">Hypusine biosynthesis</keyword>
<gene>
    <name evidence="11" type="primary">dys</name>
    <name evidence="12" type="ORF">Metus_1018</name>
</gene>
<evidence type="ECO:0000256" key="10">
    <source>
        <dbReference type="ARBA" id="ARBA00039467"/>
    </source>
</evidence>
<reference evidence="12 13" key="1">
    <citation type="submission" date="2018-12" db="EMBL/GenBank/DDBJ databases">
        <title>The complete genome of the methanogenic archaea of the candidate phylum Verstraetearchaeota, obtained from the metagenome of underground thermal water.</title>
        <authorList>
            <person name="Kadnikov V.V."/>
            <person name="Mardanov A.V."/>
            <person name="Beletsky A.V."/>
            <person name="Karnachuk O.V."/>
            <person name="Ravin N.V."/>
        </authorList>
    </citation>
    <scope>NUCLEOTIDE SEQUENCE [LARGE SCALE GENOMIC DNA]</scope>
    <source>
        <strain evidence="12">Ch88</strain>
    </source>
</reference>
<feature type="active site" description="Nucleophile" evidence="11">
    <location>
        <position position="294"/>
    </location>
</feature>
<dbReference type="InterPro" id="IPR022899">
    <property type="entry name" value="Deoxyhypus_synthase_arc"/>
</dbReference>